<dbReference type="NCBIfam" id="TIGR00741">
    <property type="entry name" value="yfiA"/>
    <property type="match status" value="1"/>
</dbReference>
<organism evidence="1 2">
    <name type="scientific">Silvanigrella aquatica</name>
    <dbReference type="NCBI Taxonomy" id="1915309"/>
    <lineage>
        <taxon>Bacteria</taxon>
        <taxon>Pseudomonadati</taxon>
        <taxon>Bdellovibrionota</taxon>
        <taxon>Oligoflexia</taxon>
        <taxon>Silvanigrellales</taxon>
        <taxon>Silvanigrellaceae</taxon>
        <taxon>Silvanigrella</taxon>
    </lineage>
</organism>
<evidence type="ECO:0000313" key="2">
    <source>
        <dbReference type="Proteomes" id="UP000184731"/>
    </source>
</evidence>
<dbReference type="RefSeq" id="WP_148698167.1">
    <property type="nucleotide sequence ID" value="NZ_CP017834.1"/>
</dbReference>
<keyword evidence="2" id="KW-1185">Reference proteome</keyword>
<dbReference type="STRING" id="1915309.AXG55_11030"/>
<sequence length="150" mass="17472">MQVEVHFVNFPKSKQNRSIVEQKIIECIEKYSSNIIFVKAFFSVDGFEHHVKISVSSGRMSTFVNASAGDIYHSIDKVLNKLESSLRRVSKKKMHKRNEFSSVSEKSDYNATNLRIHKRFAKINENVFDKFENAYVSDFEDDVRPMRKVS</sequence>
<accession>A0A1L4D2J4</accession>
<dbReference type="SUPFAM" id="SSF69754">
    <property type="entry name" value="Ribosome binding protein Y (YfiA homologue)"/>
    <property type="match status" value="1"/>
</dbReference>
<reference evidence="1 2" key="1">
    <citation type="submission" date="2016-10" db="EMBL/GenBank/DDBJ databases">
        <title>Silvanigrella aquatica sp. nov., isolated from a freshwater lake located in the Black Forest, Germany, description of Silvanigrellaceae fam. nov., Silvanigrellales ord. nov., reclassification of the order Bdellovibrionales in the class Oligoflexia, reclassification of the families Bacteriovoracaceae and Halobacteriovoraceae in the new order Bacteriovoracales ord. nov., and reclassification of the family Pseudobacteriovoracaceae in the order Oligoflexiales.</title>
        <authorList>
            <person name="Hahn M.W."/>
            <person name="Schmidt J."/>
            <person name="Koll U."/>
            <person name="Rohde M."/>
            <person name="Verbag S."/>
            <person name="Pitt A."/>
            <person name="Nakai R."/>
            <person name="Naganuma T."/>
            <person name="Lang E."/>
        </authorList>
    </citation>
    <scope>NUCLEOTIDE SEQUENCE [LARGE SCALE GENOMIC DNA]</scope>
    <source>
        <strain evidence="1 2">MWH-Nonnen-W8red</strain>
    </source>
</reference>
<dbReference type="Gene3D" id="3.30.160.100">
    <property type="entry name" value="Ribosome hibernation promotion factor-like"/>
    <property type="match status" value="1"/>
</dbReference>
<proteinExistence type="predicted"/>
<gene>
    <name evidence="1" type="ORF">AXG55_11030</name>
</gene>
<dbReference type="AlphaFoldDB" id="A0A1L4D2J4"/>
<protein>
    <submittedName>
        <fullName evidence="1">Ribosomal subunit interface protein</fullName>
    </submittedName>
</protein>
<dbReference type="KEGG" id="saqi:AXG55_11030"/>
<dbReference type="Proteomes" id="UP000184731">
    <property type="component" value="Chromosome"/>
</dbReference>
<dbReference type="InterPro" id="IPR036567">
    <property type="entry name" value="RHF-like"/>
</dbReference>
<dbReference type="OrthoDB" id="5295375at2"/>
<dbReference type="InterPro" id="IPR003489">
    <property type="entry name" value="RHF/RaiA"/>
</dbReference>
<evidence type="ECO:0000313" key="1">
    <source>
        <dbReference type="EMBL" id="APJ04411.1"/>
    </source>
</evidence>
<name>A0A1L4D2J4_9BACT</name>
<dbReference type="Pfam" id="PF02482">
    <property type="entry name" value="Ribosomal_S30AE"/>
    <property type="match status" value="1"/>
</dbReference>
<dbReference type="EMBL" id="CP017834">
    <property type="protein sequence ID" value="APJ04411.1"/>
    <property type="molecule type" value="Genomic_DNA"/>
</dbReference>